<organism evidence="2 3">
    <name type="scientific">Pseudomonas syringae pv. ribicola</name>
    <dbReference type="NCBI Taxonomy" id="55398"/>
    <lineage>
        <taxon>Bacteria</taxon>
        <taxon>Pseudomonadati</taxon>
        <taxon>Pseudomonadota</taxon>
        <taxon>Gammaproteobacteria</taxon>
        <taxon>Pseudomonadales</taxon>
        <taxon>Pseudomonadaceae</taxon>
        <taxon>Pseudomonas</taxon>
    </lineage>
</organism>
<dbReference type="InterPro" id="IPR010982">
    <property type="entry name" value="Lambda_DNA-bd_dom_sf"/>
</dbReference>
<name>A0A0N8SNX1_PSESI</name>
<dbReference type="RefSeq" id="WP_004886922.1">
    <property type="nucleotide sequence ID" value="NZ_LJRF01000156.1"/>
</dbReference>
<protein>
    <submittedName>
        <fullName evidence="2">DNA-binding protein</fullName>
    </submittedName>
</protein>
<dbReference type="PROSITE" id="PS50943">
    <property type="entry name" value="HTH_CROC1"/>
    <property type="match status" value="1"/>
</dbReference>
<reference evidence="2 3" key="1">
    <citation type="submission" date="2015-09" db="EMBL/GenBank/DDBJ databases">
        <title>Genome announcement of multiple Pseudomonas syringae strains.</title>
        <authorList>
            <person name="Thakur S."/>
            <person name="Wang P.W."/>
            <person name="Gong Y."/>
            <person name="Weir B.S."/>
            <person name="Guttman D.S."/>
        </authorList>
    </citation>
    <scope>NUCLEOTIDE SEQUENCE [LARGE SCALE GENOMIC DNA]</scope>
    <source>
        <strain evidence="2 3">ICMP3882</strain>
    </source>
</reference>
<dbReference type="Pfam" id="PF01381">
    <property type="entry name" value="HTH_3"/>
    <property type="match status" value="1"/>
</dbReference>
<evidence type="ECO:0000313" key="3">
    <source>
        <dbReference type="Proteomes" id="UP000050554"/>
    </source>
</evidence>
<feature type="domain" description="HTH cro/C1-type" evidence="1">
    <location>
        <begin position="8"/>
        <end position="61"/>
    </location>
</feature>
<evidence type="ECO:0000259" key="1">
    <source>
        <dbReference type="PROSITE" id="PS50943"/>
    </source>
</evidence>
<accession>A0A0N8SNX1</accession>
<dbReference type="AlphaFoldDB" id="A0A0N8SNX1"/>
<dbReference type="Gene3D" id="1.10.260.40">
    <property type="entry name" value="lambda repressor-like DNA-binding domains"/>
    <property type="match status" value="1"/>
</dbReference>
<proteinExistence type="predicted"/>
<dbReference type="InterPro" id="IPR001387">
    <property type="entry name" value="Cro/C1-type_HTH"/>
</dbReference>
<dbReference type="Proteomes" id="UP000050554">
    <property type="component" value="Unassembled WGS sequence"/>
</dbReference>
<gene>
    <name evidence="2" type="ORF">ALO47_03332</name>
</gene>
<comment type="caution">
    <text evidence="2">The sequence shown here is derived from an EMBL/GenBank/DDBJ whole genome shotgun (WGS) entry which is preliminary data.</text>
</comment>
<dbReference type="GeneID" id="47763865"/>
<dbReference type="SUPFAM" id="SSF47413">
    <property type="entry name" value="lambda repressor-like DNA-binding domains"/>
    <property type="match status" value="1"/>
</dbReference>
<evidence type="ECO:0000313" key="2">
    <source>
        <dbReference type="EMBL" id="KPY44776.1"/>
    </source>
</evidence>
<dbReference type="SMART" id="SM00530">
    <property type="entry name" value="HTH_XRE"/>
    <property type="match status" value="1"/>
</dbReference>
<dbReference type="CDD" id="cd00093">
    <property type="entry name" value="HTH_XRE"/>
    <property type="match status" value="1"/>
</dbReference>
<dbReference type="EMBL" id="LJRF01000156">
    <property type="protein sequence ID" value="KPY44776.1"/>
    <property type="molecule type" value="Genomic_DNA"/>
</dbReference>
<sequence length="108" mass="11888">MKDFGARLKEERQALGLSQHRFAAIGGVEANAQGKYENGKRMPRSTYLVALSEKGVDVLYVLCGKRLPVCIDSLSAAEKDIILRFRSLSCVDQSAISQLALSLCKRLD</sequence>
<dbReference type="GO" id="GO:0003677">
    <property type="term" value="F:DNA binding"/>
    <property type="evidence" value="ECO:0007669"/>
    <property type="project" value="UniProtKB-KW"/>
</dbReference>
<keyword evidence="2" id="KW-0238">DNA-binding</keyword>
<dbReference type="PATRIC" id="fig|55398.3.peg.4186"/>